<name>A0A2S5KMY3_9PROT</name>
<sequence>MRNQIINEHDADVLSHIVNVCEDGKQFYQHAAQQAHNPALRQVFNEQLKARLLVINALRPEYEMRKAKPLSREQTVEGRLRELYTEVKTALVADDKEDYVLVEQLLASEDRTLIEMQEAINALSNPALSMQLNDQLTHIQQAHARMHHLKSVLKSH</sequence>
<dbReference type="InterPro" id="IPR019052">
    <property type="entry name" value="DUF2383"/>
</dbReference>
<evidence type="ECO:0000259" key="1">
    <source>
        <dbReference type="Pfam" id="PF09537"/>
    </source>
</evidence>
<dbReference type="InterPro" id="IPR012347">
    <property type="entry name" value="Ferritin-like"/>
</dbReference>
<dbReference type="Proteomes" id="UP000238196">
    <property type="component" value="Unassembled WGS sequence"/>
</dbReference>
<dbReference type="EMBL" id="PRLP01000057">
    <property type="protein sequence ID" value="PPC76072.1"/>
    <property type="molecule type" value="Genomic_DNA"/>
</dbReference>
<evidence type="ECO:0000313" key="2">
    <source>
        <dbReference type="EMBL" id="PPC76072.1"/>
    </source>
</evidence>
<dbReference type="Pfam" id="PF09537">
    <property type="entry name" value="DUF2383"/>
    <property type="match status" value="1"/>
</dbReference>
<accession>A0A2S5KMY3</accession>
<reference evidence="2 3" key="1">
    <citation type="submission" date="2018-02" db="EMBL/GenBank/DDBJ databases">
        <title>novel marine gammaproteobacteria from coastal saline agro ecosystem.</title>
        <authorList>
            <person name="Krishnan R."/>
            <person name="Ramesh Kumar N."/>
        </authorList>
    </citation>
    <scope>NUCLEOTIDE SEQUENCE [LARGE SCALE GENOMIC DNA]</scope>
    <source>
        <strain evidence="2 3">228</strain>
    </source>
</reference>
<dbReference type="NCBIfam" id="TIGR02284">
    <property type="entry name" value="PA2169 family four-helix-bundle protein"/>
    <property type="match status" value="1"/>
</dbReference>
<protein>
    <recommendedName>
        <fullName evidence="1">DUF2383 domain-containing protein</fullName>
    </recommendedName>
</protein>
<feature type="domain" description="DUF2383" evidence="1">
    <location>
        <begin position="12"/>
        <end position="121"/>
    </location>
</feature>
<proteinExistence type="predicted"/>
<organism evidence="2 3">
    <name type="scientific">Proteobacteria bacterium 228</name>
    <dbReference type="NCBI Taxonomy" id="2083153"/>
    <lineage>
        <taxon>Bacteria</taxon>
        <taxon>Pseudomonadati</taxon>
        <taxon>Pseudomonadota</taxon>
    </lineage>
</organism>
<dbReference type="OrthoDB" id="282393at2"/>
<gene>
    <name evidence="2" type="ORF">C4K68_16895</name>
</gene>
<dbReference type="Gene3D" id="1.20.1260.10">
    <property type="match status" value="1"/>
</dbReference>
<dbReference type="InterPro" id="IPR011971">
    <property type="entry name" value="CHP02284"/>
</dbReference>
<dbReference type="AlphaFoldDB" id="A0A2S5KMY3"/>
<comment type="caution">
    <text evidence="2">The sequence shown here is derived from an EMBL/GenBank/DDBJ whole genome shotgun (WGS) entry which is preliminary data.</text>
</comment>
<evidence type="ECO:0000313" key="3">
    <source>
        <dbReference type="Proteomes" id="UP000238196"/>
    </source>
</evidence>